<dbReference type="NCBIfam" id="NF007995">
    <property type="entry name" value="PRK10720.1"/>
    <property type="match status" value="1"/>
</dbReference>
<comment type="caution">
    <text evidence="9">The sequence shown here is derived from an EMBL/GenBank/DDBJ whole genome shotgun (WGS) entry which is preliminary data.</text>
</comment>
<feature type="transmembrane region" description="Helical" evidence="8">
    <location>
        <begin position="123"/>
        <end position="148"/>
    </location>
</feature>
<feature type="transmembrane region" description="Helical" evidence="8">
    <location>
        <begin position="396"/>
        <end position="414"/>
    </location>
</feature>
<keyword evidence="6 8" id="KW-1133">Transmembrane helix</keyword>
<evidence type="ECO:0000313" key="9">
    <source>
        <dbReference type="EMBL" id="MFC5653585.1"/>
    </source>
</evidence>
<comment type="subcellular location">
    <subcellularLocation>
        <location evidence="1">Cell membrane</location>
        <topology evidence="1">Multi-pass membrane protein</topology>
    </subcellularLocation>
</comment>
<evidence type="ECO:0000256" key="6">
    <source>
        <dbReference type="ARBA" id="ARBA00022989"/>
    </source>
</evidence>
<keyword evidence="5 8" id="KW-0812">Transmembrane</keyword>
<feature type="transmembrane region" description="Helical" evidence="8">
    <location>
        <begin position="160"/>
        <end position="180"/>
    </location>
</feature>
<feature type="transmembrane region" description="Helical" evidence="8">
    <location>
        <begin position="306"/>
        <end position="331"/>
    </location>
</feature>
<evidence type="ECO:0000256" key="2">
    <source>
        <dbReference type="ARBA" id="ARBA00008821"/>
    </source>
</evidence>
<evidence type="ECO:0000256" key="8">
    <source>
        <dbReference type="SAM" id="Phobius"/>
    </source>
</evidence>
<gene>
    <name evidence="9" type="primary">uraA</name>
    <name evidence="9" type="ORF">ACFPYJ_31590</name>
</gene>
<dbReference type="PANTHER" id="PTHR42810">
    <property type="entry name" value="PURINE PERMEASE C1399.01C-RELATED"/>
    <property type="match status" value="1"/>
</dbReference>
<feature type="transmembrane region" description="Helical" evidence="8">
    <location>
        <begin position="43"/>
        <end position="59"/>
    </location>
</feature>
<dbReference type="InterPro" id="IPR006043">
    <property type="entry name" value="NCS2"/>
</dbReference>
<evidence type="ECO:0000256" key="4">
    <source>
        <dbReference type="ARBA" id="ARBA00022475"/>
    </source>
</evidence>
<dbReference type="Pfam" id="PF00860">
    <property type="entry name" value="Xan_ur_permease"/>
    <property type="match status" value="1"/>
</dbReference>
<dbReference type="Proteomes" id="UP001596047">
    <property type="component" value="Unassembled WGS sequence"/>
</dbReference>
<feature type="transmembrane region" description="Helical" evidence="8">
    <location>
        <begin position="21"/>
        <end position="37"/>
    </location>
</feature>
<evidence type="ECO:0000256" key="3">
    <source>
        <dbReference type="ARBA" id="ARBA00022448"/>
    </source>
</evidence>
<feature type="transmembrane region" description="Helical" evidence="8">
    <location>
        <begin position="187"/>
        <end position="208"/>
    </location>
</feature>
<evidence type="ECO:0000313" key="10">
    <source>
        <dbReference type="Proteomes" id="UP001596047"/>
    </source>
</evidence>
<evidence type="ECO:0000256" key="1">
    <source>
        <dbReference type="ARBA" id="ARBA00004651"/>
    </source>
</evidence>
<keyword evidence="7 8" id="KW-0472">Membrane</keyword>
<protein>
    <submittedName>
        <fullName evidence="9">Uracil permease</fullName>
    </submittedName>
</protein>
<evidence type="ECO:0000256" key="5">
    <source>
        <dbReference type="ARBA" id="ARBA00022692"/>
    </source>
</evidence>
<evidence type="ECO:0000256" key="7">
    <source>
        <dbReference type="ARBA" id="ARBA00023136"/>
    </source>
</evidence>
<dbReference type="NCBIfam" id="TIGR00801">
    <property type="entry name" value="ncs2"/>
    <property type="match status" value="1"/>
</dbReference>
<keyword evidence="10" id="KW-1185">Reference proteome</keyword>
<accession>A0ABW0W6T5</accession>
<organism evidence="9 10">
    <name type="scientific">Paenibacillus solisilvae</name>
    <dbReference type="NCBI Taxonomy" id="2486751"/>
    <lineage>
        <taxon>Bacteria</taxon>
        <taxon>Bacillati</taxon>
        <taxon>Bacillota</taxon>
        <taxon>Bacilli</taxon>
        <taxon>Bacillales</taxon>
        <taxon>Paenibacillaceae</taxon>
        <taxon>Paenibacillus</taxon>
    </lineage>
</organism>
<comment type="similarity">
    <text evidence="2">Belongs to the nucleobase:cation symporter-2 (NCS2) (TC 2.A.40) family.</text>
</comment>
<name>A0ABW0W6T5_9BACL</name>
<feature type="transmembrane region" description="Helical" evidence="8">
    <location>
        <begin position="88"/>
        <end position="111"/>
    </location>
</feature>
<dbReference type="InterPro" id="IPR006042">
    <property type="entry name" value="Xan_ur_permease"/>
</dbReference>
<dbReference type="RefSeq" id="WP_379192292.1">
    <property type="nucleotide sequence ID" value="NZ_JBHSOW010000130.1"/>
</dbReference>
<keyword evidence="4" id="KW-1003">Cell membrane</keyword>
<proteinExistence type="inferred from homology"/>
<keyword evidence="3" id="KW-0813">Transport</keyword>
<dbReference type="EMBL" id="JBHSOW010000130">
    <property type="protein sequence ID" value="MFC5653585.1"/>
    <property type="molecule type" value="Genomic_DNA"/>
</dbReference>
<feature type="transmembrane region" description="Helical" evidence="8">
    <location>
        <begin position="228"/>
        <end position="253"/>
    </location>
</feature>
<feature type="transmembrane region" description="Helical" evidence="8">
    <location>
        <begin position="337"/>
        <end position="359"/>
    </location>
</feature>
<dbReference type="PANTHER" id="PTHR42810:SF4">
    <property type="entry name" value="URIC ACID TRANSPORTER UACT"/>
    <property type="match status" value="1"/>
</dbReference>
<sequence length="423" mass="44764">MSRIIQVEERPSIGESIPLSLQHLFAMFGSTVLVPILFKVDPATILLMNGIGTLIYIFITKGKIPAFLGSSFAFLSPVFIVIDTNGYRFALGGFLVVGLIFTIVALLIRAVGTRWIDVVFPPAAMGAIVAVIGLELVPTAAEMAGFIAPTGSPADWSPDPTIVCISISTFVVGVLGSVVFRGLLKVIPILVAIVVGYVIASLLGLVHIADTLRTAEWFRLPTFYKPAFDWSSILIIAPASLVVIAEHIGHLIVTGNMVGKDLSKEPGLSRSLLGNGISTMLSSLTGSTPNTTYGENIGVMAISRVYSVWVIGGAAIFAVVLSFVGKISALIQTIPTPVMGGVSLLLFGVIAASGIRMLVETKVDYSKPVNLILTTVVLVIGLSGAALKWGHIELKGMALATVVSILLSLFFKLLETFKLSNDK</sequence>
<feature type="transmembrane region" description="Helical" evidence="8">
    <location>
        <begin position="371"/>
        <end position="390"/>
    </location>
</feature>
<dbReference type="PROSITE" id="PS01116">
    <property type="entry name" value="XANTH_URACIL_PERMASE"/>
    <property type="match status" value="1"/>
</dbReference>
<reference evidence="10" key="1">
    <citation type="journal article" date="2019" name="Int. J. Syst. Evol. Microbiol.">
        <title>The Global Catalogue of Microorganisms (GCM) 10K type strain sequencing project: providing services to taxonomists for standard genome sequencing and annotation.</title>
        <authorList>
            <consortium name="The Broad Institute Genomics Platform"/>
            <consortium name="The Broad Institute Genome Sequencing Center for Infectious Disease"/>
            <person name="Wu L."/>
            <person name="Ma J."/>
        </authorList>
    </citation>
    <scope>NUCLEOTIDE SEQUENCE [LARGE SCALE GENOMIC DNA]</scope>
    <source>
        <strain evidence="10">CGMCC 1.3240</strain>
    </source>
</reference>
<feature type="transmembrane region" description="Helical" evidence="8">
    <location>
        <begin position="66"/>
        <end position="82"/>
    </location>
</feature>